<dbReference type="Gene3D" id="2.40.50.100">
    <property type="match status" value="1"/>
</dbReference>
<evidence type="ECO:0000313" key="6">
    <source>
        <dbReference type="EMBL" id="PRD46460.1"/>
    </source>
</evidence>
<dbReference type="Pfam" id="PF01597">
    <property type="entry name" value="GCV_H"/>
    <property type="match status" value="1"/>
</dbReference>
<evidence type="ECO:0000256" key="2">
    <source>
        <dbReference type="ARBA" id="ARBA00022823"/>
    </source>
</evidence>
<dbReference type="GO" id="GO:0009249">
    <property type="term" value="P:protein lipoylation"/>
    <property type="evidence" value="ECO:0007669"/>
    <property type="project" value="TreeGrafter"/>
</dbReference>
<dbReference type="PANTHER" id="PTHR11715">
    <property type="entry name" value="GLYCINE CLEAVAGE SYSTEM H PROTEIN"/>
    <property type="match status" value="1"/>
</dbReference>
<keyword evidence="2 3" id="KW-0450">Lipoyl</keyword>
<evidence type="ECO:0000256" key="4">
    <source>
        <dbReference type="PIRSR" id="PIRSR617453-50"/>
    </source>
</evidence>
<dbReference type="GO" id="GO:0005829">
    <property type="term" value="C:cytosol"/>
    <property type="evidence" value="ECO:0007669"/>
    <property type="project" value="TreeGrafter"/>
</dbReference>
<evidence type="ECO:0000313" key="7">
    <source>
        <dbReference type="Proteomes" id="UP000239711"/>
    </source>
</evidence>
<sequence>MNFPAELKYTKDHEWIRVEGDEAVIGITDFAQRELGDIVFVDINTVGEEVAANEIFGTVEAVKTVSDLFMPVNATVLEVNEAIDASPELVNTDPYGEGWIIRVKLSNPADVDALLSADGYKEEINA</sequence>
<organism evidence="6 7">
    <name type="scientific">Sphingobacterium haloxyli</name>
    <dbReference type="NCBI Taxonomy" id="2100533"/>
    <lineage>
        <taxon>Bacteria</taxon>
        <taxon>Pseudomonadati</taxon>
        <taxon>Bacteroidota</taxon>
        <taxon>Sphingobacteriia</taxon>
        <taxon>Sphingobacteriales</taxon>
        <taxon>Sphingobacteriaceae</taxon>
        <taxon>Sphingobacterium</taxon>
    </lineage>
</organism>
<dbReference type="GO" id="GO:0019464">
    <property type="term" value="P:glycine decarboxylation via glycine cleavage system"/>
    <property type="evidence" value="ECO:0007669"/>
    <property type="project" value="UniProtKB-UniRule"/>
</dbReference>
<dbReference type="CDD" id="cd06848">
    <property type="entry name" value="GCS_H"/>
    <property type="match status" value="1"/>
</dbReference>
<gene>
    <name evidence="3 6" type="primary">gcvH</name>
    <name evidence="6" type="ORF">C5745_14925</name>
</gene>
<feature type="domain" description="Lipoyl-binding" evidence="5">
    <location>
        <begin position="22"/>
        <end position="104"/>
    </location>
</feature>
<proteinExistence type="inferred from homology"/>
<evidence type="ECO:0000256" key="1">
    <source>
        <dbReference type="ARBA" id="ARBA00009249"/>
    </source>
</evidence>
<dbReference type="EMBL" id="PVBQ01000013">
    <property type="protein sequence ID" value="PRD46460.1"/>
    <property type="molecule type" value="Genomic_DNA"/>
</dbReference>
<dbReference type="SUPFAM" id="SSF51230">
    <property type="entry name" value="Single hybrid motif"/>
    <property type="match status" value="1"/>
</dbReference>
<name>A0A2S9J126_9SPHI</name>
<dbReference type="PROSITE" id="PS50968">
    <property type="entry name" value="BIOTINYL_LIPOYL"/>
    <property type="match status" value="1"/>
</dbReference>
<dbReference type="InterPro" id="IPR017453">
    <property type="entry name" value="GCV_H_sub"/>
</dbReference>
<comment type="function">
    <text evidence="3">The glycine cleavage system catalyzes the degradation of glycine. The H protein shuttles the methylamine group of glycine from the P protein to the T protein.</text>
</comment>
<evidence type="ECO:0000259" key="5">
    <source>
        <dbReference type="PROSITE" id="PS50968"/>
    </source>
</evidence>
<comment type="subunit">
    <text evidence="3">The glycine cleavage system is composed of four proteins: P, T, L and H.</text>
</comment>
<comment type="caution">
    <text evidence="6">The sequence shown here is derived from an EMBL/GenBank/DDBJ whole genome shotgun (WGS) entry which is preliminary data.</text>
</comment>
<dbReference type="RefSeq" id="WP_105717815.1">
    <property type="nucleotide sequence ID" value="NZ_PVBQ01000013.1"/>
</dbReference>
<feature type="modified residue" description="N6-lipoyllysine" evidence="3 4">
    <location>
        <position position="63"/>
    </location>
</feature>
<protein>
    <recommendedName>
        <fullName evidence="3">Glycine cleavage system H protein</fullName>
    </recommendedName>
</protein>
<dbReference type="InterPro" id="IPR011053">
    <property type="entry name" value="Single_hybrid_motif"/>
</dbReference>
<keyword evidence="7" id="KW-1185">Reference proteome</keyword>
<accession>A0A2S9J126</accession>
<dbReference type="InterPro" id="IPR033753">
    <property type="entry name" value="GCV_H/Fam206"/>
</dbReference>
<dbReference type="NCBIfam" id="NF002270">
    <property type="entry name" value="PRK01202.1"/>
    <property type="match status" value="1"/>
</dbReference>
<dbReference type="Proteomes" id="UP000239711">
    <property type="component" value="Unassembled WGS sequence"/>
</dbReference>
<dbReference type="AlphaFoldDB" id="A0A2S9J126"/>
<reference evidence="6 7" key="1">
    <citation type="submission" date="2018-02" db="EMBL/GenBank/DDBJ databases">
        <title>The draft genome of Sphingobacterium sp. 5JN-11.</title>
        <authorList>
            <person name="Liu L."/>
            <person name="Li L."/>
            <person name="Liang L."/>
            <person name="Zhang X."/>
            <person name="Wang T."/>
        </authorList>
    </citation>
    <scope>NUCLEOTIDE SEQUENCE [LARGE SCALE GENOMIC DNA]</scope>
    <source>
        <strain evidence="6 7">5JN-11</strain>
    </source>
</reference>
<comment type="similarity">
    <text evidence="1 3">Belongs to the GcvH family.</text>
</comment>
<comment type="cofactor">
    <cofactor evidence="3">
        <name>(R)-lipoate</name>
        <dbReference type="ChEBI" id="CHEBI:83088"/>
    </cofactor>
    <text evidence="3">Binds 1 lipoyl cofactor covalently.</text>
</comment>
<evidence type="ECO:0000256" key="3">
    <source>
        <dbReference type="HAMAP-Rule" id="MF_00272"/>
    </source>
</evidence>
<dbReference type="InterPro" id="IPR000089">
    <property type="entry name" value="Biotin_lipoyl"/>
</dbReference>
<dbReference type="NCBIfam" id="TIGR00527">
    <property type="entry name" value="gcvH"/>
    <property type="match status" value="1"/>
</dbReference>
<dbReference type="OrthoDB" id="9796712at2"/>
<dbReference type="GO" id="GO:0005960">
    <property type="term" value="C:glycine cleavage complex"/>
    <property type="evidence" value="ECO:0007669"/>
    <property type="project" value="InterPro"/>
</dbReference>
<dbReference type="HAMAP" id="MF_00272">
    <property type="entry name" value="GcvH"/>
    <property type="match status" value="1"/>
</dbReference>
<dbReference type="InterPro" id="IPR002930">
    <property type="entry name" value="GCV_H"/>
</dbReference>
<dbReference type="PANTHER" id="PTHR11715:SF3">
    <property type="entry name" value="GLYCINE CLEAVAGE SYSTEM H PROTEIN-RELATED"/>
    <property type="match status" value="1"/>
</dbReference>